<accession>A0AAV8V6Y1</accession>
<evidence type="ECO:0000313" key="1">
    <source>
        <dbReference type="EMBL" id="KAJ8909940.1"/>
    </source>
</evidence>
<gene>
    <name evidence="1" type="ORF">NQ315_005659</name>
</gene>
<protein>
    <recommendedName>
        <fullName evidence="3">SWIM-type domain-containing protein</fullName>
    </recommendedName>
</protein>
<dbReference type="Proteomes" id="UP001159042">
    <property type="component" value="Unassembled WGS sequence"/>
</dbReference>
<dbReference type="EMBL" id="JANEYG010000386">
    <property type="protein sequence ID" value="KAJ8909940.1"/>
    <property type="molecule type" value="Genomic_DNA"/>
</dbReference>
<comment type="caution">
    <text evidence="1">The sequence shown here is derived from an EMBL/GenBank/DDBJ whole genome shotgun (WGS) entry which is preliminary data.</text>
</comment>
<organism evidence="1 2">
    <name type="scientific">Exocentrus adspersus</name>
    <dbReference type="NCBI Taxonomy" id="1586481"/>
    <lineage>
        <taxon>Eukaryota</taxon>
        <taxon>Metazoa</taxon>
        <taxon>Ecdysozoa</taxon>
        <taxon>Arthropoda</taxon>
        <taxon>Hexapoda</taxon>
        <taxon>Insecta</taxon>
        <taxon>Pterygota</taxon>
        <taxon>Neoptera</taxon>
        <taxon>Endopterygota</taxon>
        <taxon>Coleoptera</taxon>
        <taxon>Polyphaga</taxon>
        <taxon>Cucujiformia</taxon>
        <taxon>Chrysomeloidea</taxon>
        <taxon>Cerambycidae</taxon>
        <taxon>Lamiinae</taxon>
        <taxon>Acanthocinini</taxon>
        <taxon>Exocentrus</taxon>
    </lineage>
</organism>
<keyword evidence="2" id="KW-1185">Reference proteome</keyword>
<evidence type="ECO:0008006" key="3">
    <source>
        <dbReference type="Google" id="ProtNLM"/>
    </source>
</evidence>
<proteinExistence type="predicted"/>
<dbReference type="AlphaFoldDB" id="A0AAV8V6Y1"/>
<reference evidence="1 2" key="1">
    <citation type="journal article" date="2023" name="Insect Mol. Biol.">
        <title>Genome sequencing provides insights into the evolution of gene families encoding plant cell wall-degrading enzymes in longhorned beetles.</title>
        <authorList>
            <person name="Shin N.R."/>
            <person name="Okamura Y."/>
            <person name="Kirsch R."/>
            <person name="Pauchet Y."/>
        </authorList>
    </citation>
    <scope>NUCLEOTIDE SEQUENCE [LARGE SCALE GENOMIC DNA]</scope>
    <source>
        <strain evidence="1">EAD_L_NR</strain>
    </source>
</reference>
<name>A0AAV8V6Y1_9CUCU</name>
<evidence type="ECO:0000313" key="2">
    <source>
        <dbReference type="Proteomes" id="UP001159042"/>
    </source>
</evidence>
<sequence length="157" mass="18163">MHIERMHRTLKYLYMGGKHVKRLDLGIHAIMQFVRDKLLDRLITINKGKLSRKLKDLGNCHVSSEKLSFEMILPDETGWQVVSGSSPQKYFVNRIKTECQCNLTCSDCQNVCLHQYTCTCIDASVKWNMCKHIHLMCRYLQSKSIAIESTEAQNPDV</sequence>